<organism evidence="1 2">
    <name type="scientific">Algibacter marinivivus</name>
    <dbReference type="NCBI Taxonomy" id="2100723"/>
    <lineage>
        <taxon>Bacteria</taxon>
        <taxon>Pseudomonadati</taxon>
        <taxon>Bacteroidota</taxon>
        <taxon>Flavobacteriia</taxon>
        <taxon>Flavobacteriales</taxon>
        <taxon>Flavobacteriaceae</taxon>
        <taxon>Algibacter</taxon>
    </lineage>
</organism>
<reference evidence="1" key="1">
    <citation type="submission" date="2018-05" db="EMBL/GenBank/DDBJ databases">
        <title>Algibacter marinivivus sp. nov., isolated from sample around a algae.</title>
        <authorList>
            <person name="Zhong X."/>
        </authorList>
    </citation>
    <scope>NUCLEOTIDE SEQUENCE [LARGE SCALE GENOMIC DNA]</scope>
    <source>
        <strain evidence="1">ZY111</strain>
    </source>
</reference>
<keyword evidence="2" id="KW-1185">Reference proteome</keyword>
<protein>
    <submittedName>
        <fullName evidence="1">Uncharacterized protein</fullName>
    </submittedName>
</protein>
<dbReference type="AlphaFoldDB" id="A0A2U2X4Y6"/>
<dbReference type="RefSeq" id="WP_109353183.1">
    <property type="nucleotide sequence ID" value="NZ_QFRI01000002.1"/>
</dbReference>
<name>A0A2U2X4Y6_9FLAO</name>
<dbReference type="Proteomes" id="UP000245375">
    <property type="component" value="Unassembled WGS sequence"/>
</dbReference>
<sequence>MKKSIALIVISLIVCQVIFSQNEALFSRLRAIHNSGTTFYNVDGIDFTKETISSDFNTKNLKKAYRKNKIKKEDVKEIDKELNFENYRVVKREQFDNGLISVSINYFVKNKNNRISVFWFSYYDKNNPEFERKMIELILNDKIPKSCFSSLKTEKINFAGREIELGGNCNWMNINNIQCPYYGQMNWSVHKTKQSAELSIENQLKATKIKNGGKVLSEEEVEIVFEDVKTKAKKVLYDFTGVTSLLASMSGGKNLTIYYVSEKIRDNYVSCVLSFWNNDNINPSGLPPLLEEVMSIDND</sequence>
<proteinExistence type="predicted"/>
<dbReference type="OrthoDB" id="995555at2"/>
<dbReference type="EMBL" id="QFRI01000002">
    <property type="protein sequence ID" value="PWH82829.1"/>
    <property type="molecule type" value="Genomic_DNA"/>
</dbReference>
<reference evidence="1" key="2">
    <citation type="submission" date="2018-05" db="EMBL/GenBank/DDBJ databases">
        <authorList>
            <person name="Lanie J.A."/>
            <person name="Ng W.-L."/>
            <person name="Kazmierczak K.M."/>
            <person name="Andrzejewski T.M."/>
            <person name="Davidsen T.M."/>
            <person name="Wayne K.J."/>
            <person name="Tettelin H."/>
            <person name="Glass J.I."/>
            <person name="Rusch D."/>
            <person name="Podicherti R."/>
            <person name="Tsui H.-C.T."/>
            <person name="Winkler M.E."/>
        </authorList>
    </citation>
    <scope>NUCLEOTIDE SEQUENCE [LARGE SCALE GENOMIC DNA]</scope>
    <source>
        <strain evidence="1">ZY111</strain>
    </source>
</reference>
<evidence type="ECO:0000313" key="1">
    <source>
        <dbReference type="EMBL" id="PWH82829.1"/>
    </source>
</evidence>
<comment type="caution">
    <text evidence="1">The sequence shown here is derived from an EMBL/GenBank/DDBJ whole genome shotgun (WGS) entry which is preliminary data.</text>
</comment>
<accession>A0A2U2X4Y6</accession>
<gene>
    <name evidence="1" type="ORF">DIS18_11415</name>
</gene>
<evidence type="ECO:0000313" key="2">
    <source>
        <dbReference type="Proteomes" id="UP000245375"/>
    </source>
</evidence>